<name>A0AAV7Q940_PLEWA</name>
<reference evidence="2" key="1">
    <citation type="journal article" date="2022" name="bioRxiv">
        <title>Sequencing and chromosome-scale assembly of the giantPleurodeles waltlgenome.</title>
        <authorList>
            <person name="Brown T."/>
            <person name="Elewa A."/>
            <person name="Iarovenko S."/>
            <person name="Subramanian E."/>
            <person name="Araus A.J."/>
            <person name="Petzold A."/>
            <person name="Susuki M."/>
            <person name="Suzuki K.-i.T."/>
            <person name="Hayashi T."/>
            <person name="Toyoda A."/>
            <person name="Oliveira C."/>
            <person name="Osipova E."/>
            <person name="Leigh N.D."/>
            <person name="Simon A."/>
            <person name="Yun M.H."/>
        </authorList>
    </citation>
    <scope>NUCLEOTIDE SEQUENCE</scope>
    <source>
        <strain evidence="2">20211129_DDA</strain>
        <tissue evidence="2">Liver</tissue>
    </source>
</reference>
<evidence type="ECO:0000256" key="1">
    <source>
        <dbReference type="SAM" id="MobiDB-lite"/>
    </source>
</evidence>
<feature type="compositionally biased region" description="Low complexity" evidence="1">
    <location>
        <begin position="58"/>
        <end position="67"/>
    </location>
</feature>
<evidence type="ECO:0000313" key="3">
    <source>
        <dbReference type="Proteomes" id="UP001066276"/>
    </source>
</evidence>
<feature type="compositionally biased region" description="Basic and acidic residues" evidence="1">
    <location>
        <begin position="48"/>
        <end position="57"/>
    </location>
</feature>
<accession>A0AAV7Q940</accession>
<evidence type="ECO:0000313" key="2">
    <source>
        <dbReference type="EMBL" id="KAJ1135926.1"/>
    </source>
</evidence>
<comment type="caution">
    <text evidence="2">The sequence shown here is derived from an EMBL/GenBank/DDBJ whole genome shotgun (WGS) entry which is preliminary data.</text>
</comment>
<dbReference type="AlphaFoldDB" id="A0AAV7Q940"/>
<gene>
    <name evidence="2" type="ORF">NDU88_002355</name>
</gene>
<sequence>MDYCLNRTKGDPCATVPVARTPPRVLRKEEHAPTSGLAGSRGRRTGPRKGEEERRGESSGSRASPPRNSHHEEQEIAGTIGPNSAEARRGPRRWSTGPRRSKEDRCDGGGGPRANPPCNSYYGEKRDCRRYRTRPRRWNIRPSRGEEDRHSGSGGPQRSPFRGSHRGEQEIAGAIKPDPVGTQRGPPNKYCPEHAHRSQRHGLMVEGPIPRQEGS</sequence>
<protein>
    <submittedName>
        <fullName evidence="2">Uncharacterized protein</fullName>
    </submittedName>
</protein>
<proteinExistence type="predicted"/>
<dbReference type="EMBL" id="JANPWB010000010">
    <property type="protein sequence ID" value="KAJ1135926.1"/>
    <property type="molecule type" value="Genomic_DNA"/>
</dbReference>
<feature type="compositionally biased region" description="Basic residues" evidence="1">
    <location>
        <begin position="128"/>
        <end position="139"/>
    </location>
</feature>
<keyword evidence="3" id="KW-1185">Reference proteome</keyword>
<dbReference type="Proteomes" id="UP001066276">
    <property type="component" value="Chromosome 6"/>
</dbReference>
<feature type="region of interest" description="Disordered" evidence="1">
    <location>
        <begin position="1"/>
        <end position="215"/>
    </location>
</feature>
<organism evidence="2 3">
    <name type="scientific">Pleurodeles waltl</name>
    <name type="common">Iberian ribbed newt</name>
    <dbReference type="NCBI Taxonomy" id="8319"/>
    <lineage>
        <taxon>Eukaryota</taxon>
        <taxon>Metazoa</taxon>
        <taxon>Chordata</taxon>
        <taxon>Craniata</taxon>
        <taxon>Vertebrata</taxon>
        <taxon>Euteleostomi</taxon>
        <taxon>Amphibia</taxon>
        <taxon>Batrachia</taxon>
        <taxon>Caudata</taxon>
        <taxon>Salamandroidea</taxon>
        <taxon>Salamandridae</taxon>
        <taxon>Pleurodelinae</taxon>
        <taxon>Pleurodeles</taxon>
    </lineage>
</organism>